<proteinExistence type="predicted"/>
<keyword evidence="2" id="KW-1185">Reference proteome</keyword>
<dbReference type="EMBL" id="CAJPWZ010001932">
    <property type="protein sequence ID" value="CAG2226742.1"/>
    <property type="molecule type" value="Genomic_DNA"/>
</dbReference>
<evidence type="ECO:0000313" key="2">
    <source>
        <dbReference type="Proteomes" id="UP000683360"/>
    </source>
</evidence>
<evidence type="ECO:0000313" key="1">
    <source>
        <dbReference type="EMBL" id="CAG2226742.1"/>
    </source>
</evidence>
<name>A0A8S3T872_MYTED</name>
<reference evidence="1" key="1">
    <citation type="submission" date="2021-03" db="EMBL/GenBank/DDBJ databases">
        <authorList>
            <person name="Bekaert M."/>
        </authorList>
    </citation>
    <scope>NUCLEOTIDE SEQUENCE</scope>
</reference>
<accession>A0A8S3T872</accession>
<sequence>MDYENEQAFLSVKLYHYLSDVVDGSEKVVKYRRYVYKCFDDTLYEGNLRRISSGSKAEGPAISTALKGIVDIDYVRCFPCRKWPSIAKRWLSRNRCGRWPPSDLITEAIHEGVLLVPVGRTPIVFIRYLTFLYFHKQNNTEGIHRALQLLQEAVEKSPRLNGLSIFINFDLLLRAQSLFGDYEIETIKRMFSCLKDFDVTGLYSGVQSALEKECKLDFNE</sequence>
<gene>
    <name evidence="1" type="ORF">MEDL_39802</name>
</gene>
<protein>
    <submittedName>
        <fullName evidence="1">Uncharacterized protein</fullName>
    </submittedName>
</protein>
<dbReference type="AlphaFoldDB" id="A0A8S3T872"/>
<organism evidence="1 2">
    <name type="scientific">Mytilus edulis</name>
    <name type="common">Blue mussel</name>
    <dbReference type="NCBI Taxonomy" id="6550"/>
    <lineage>
        <taxon>Eukaryota</taxon>
        <taxon>Metazoa</taxon>
        <taxon>Spiralia</taxon>
        <taxon>Lophotrochozoa</taxon>
        <taxon>Mollusca</taxon>
        <taxon>Bivalvia</taxon>
        <taxon>Autobranchia</taxon>
        <taxon>Pteriomorphia</taxon>
        <taxon>Mytilida</taxon>
        <taxon>Mytiloidea</taxon>
        <taxon>Mytilidae</taxon>
        <taxon>Mytilinae</taxon>
        <taxon>Mytilus</taxon>
    </lineage>
</organism>
<dbReference type="Proteomes" id="UP000683360">
    <property type="component" value="Unassembled WGS sequence"/>
</dbReference>
<comment type="caution">
    <text evidence="1">The sequence shown here is derived from an EMBL/GenBank/DDBJ whole genome shotgun (WGS) entry which is preliminary data.</text>
</comment>